<organism evidence="2 3">
    <name type="scientific">Vibrio campbellii</name>
    <dbReference type="NCBI Taxonomy" id="680"/>
    <lineage>
        <taxon>Bacteria</taxon>
        <taxon>Pseudomonadati</taxon>
        <taxon>Pseudomonadota</taxon>
        <taxon>Gammaproteobacteria</taxon>
        <taxon>Vibrionales</taxon>
        <taxon>Vibrionaceae</taxon>
        <taxon>Vibrio</taxon>
    </lineage>
</organism>
<sequence>MGDFDWFELLCGLGFHEISPNLFNCDEYDFYIKTKDVEGKTQLEVVRLLLDKQKEALLEEAYFEARNADAISESD</sequence>
<dbReference type="Proteomes" id="UP001059912">
    <property type="component" value="Plasmid unnamed2"/>
</dbReference>
<keyword evidence="3" id="KW-1185">Reference proteome</keyword>
<reference evidence="2" key="1">
    <citation type="submission" date="2020-03" db="EMBL/GenBank/DDBJ databases">
        <title>Five strains of Vibrio campbellii isolated from Mariana Trench.</title>
        <authorList>
            <person name="Liang J."/>
            <person name="Zhang X.-H."/>
        </authorList>
    </citation>
    <scope>NUCLEOTIDE SEQUENCE</scope>
    <source>
        <strain evidence="2">LJC013</strain>
        <plasmid evidence="2">unnamed2</plasmid>
    </source>
</reference>
<keyword evidence="2" id="KW-0614">Plasmid</keyword>
<evidence type="ECO:0000313" key="2">
    <source>
        <dbReference type="EMBL" id="UTZ35131.1"/>
    </source>
</evidence>
<geneLocation type="plasmid" evidence="2 3">
    <name>unnamed2</name>
</geneLocation>
<dbReference type="EMBL" id="CP050473">
    <property type="protein sequence ID" value="UTZ35040.1"/>
    <property type="molecule type" value="Genomic_DNA"/>
</dbReference>
<dbReference type="EMBL" id="CP050473">
    <property type="protein sequence ID" value="UTZ35131.1"/>
    <property type="molecule type" value="Genomic_DNA"/>
</dbReference>
<gene>
    <name evidence="1" type="ORF">HB762_27640</name>
    <name evidence="2" type="ORF">HB762_28120</name>
</gene>
<accession>A0ABY5IQJ6</accession>
<evidence type="ECO:0000313" key="1">
    <source>
        <dbReference type="EMBL" id="UTZ35040.1"/>
    </source>
</evidence>
<protein>
    <submittedName>
        <fullName evidence="2">Uncharacterized protein</fullName>
    </submittedName>
</protein>
<proteinExistence type="predicted"/>
<name>A0ABY5IQJ6_9VIBR</name>
<dbReference type="RefSeq" id="WP_255905372.1">
    <property type="nucleotide sequence ID" value="NZ_CP050473.1"/>
</dbReference>
<evidence type="ECO:0000313" key="3">
    <source>
        <dbReference type="Proteomes" id="UP001059912"/>
    </source>
</evidence>